<name>A0A9X7GMU4_BACCE</name>
<accession>A0A9X7GMU4</accession>
<evidence type="ECO:0000313" key="2">
    <source>
        <dbReference type="Proteomes" id="UP000223834"/>
    </source>
</evidence>
<dbReference type="AlphaFoldDB" id="A0A9X7GMU4"/>
<sequence length="69" mass="8206">MEDHEYVKDTFFRQNHEPLEFLSEETEHTEKKTSMLRGSEYQGPVLLYGSNATRFSVCTLYRTENRIQS</sequence>
<dbReference type="RefSeq" id="WP_218937994.1">
    <property type="nucleotide sequence ID" value="NZ_NUIQ01000262.1"/>
</dbReference>
<proteinExistence type="predicted"/>
<evidence type="ECO:0000313" key="1">
    <source>
        <dbReference type="EMBL" id="PGO63993.1"/>
    </source>
</evidence>
<comment type="caution">
    <text evidence="1">The sequence shown here is derived from an EMBL/GenBank/DDBJ whole genome shotgun (WGS) entry which is preliminary data.</text>
</comment>
<reference evidence="1 2" key="1">
    <citation type="submission" date="2017-09" db="EMBL/GenBank/DDBJ databases">
        <title>Large-scale bioinformatics analysis of Bacillus genomes uncovers conserved roles of natural products in bacterial physiology.</title>
        <authorList>
            <consortium name="Agbiome Team Llc"/>
            <person name="Bleich R.M."/>
            <person name="Grubbs K.J."/>
            <person name="Santa Maria K.C."/>
            <person name="Allen S.E."/>
            <person name="Farag S."/>
            <person name="Shank E.A."/>
            <person name="Bowers A."/>
        </authorList>
    </citation>
    <scope>NUCLEOTIDE SEQUENCE [LARGE SCALE GENOMIC DNA]</scope>
    <source>
        <strain evidence="1 2">AFS049141</strain>
    </source>
</reference>
<organism evidence="1 2">
    <name type="scientific">Bacillus cereus</name>
    <dbReference type="NCBI Taxonomy" id="1396"/>
    <lineage>
        <taxon>Bacteria</taxon>
        <taxon>Bacillati</taxon>
        <taxon>Bacillota</taxon>
        <taxon>Bacilli</taxon>
        <taxon>Bacillales</taxon>
        <taxon>Bacillaceae</taxon>
        <taxon>Bacillus</taxon>
        <taxon>Bacillus cereus group</taxon>
    </lineage>
</organism>
<protein>
    <submittedName>
        <fullName evidence="1">Uncharacterized protein</fullName>
    </submittedName>
</protein>
<gene>
    <name evidence="1" type="ORF">CN980_25935</name>
</gene>
<dbReference type="EMBL" id="NUIQ01000262">
    <property type="protein sequence ID" value="PGO63993.1"/>
    <property type="molecule type" value="Genomic_DNA"/>
</dbReference>
<dbReference type="Proteomes" id="UP000223834">
    <property type="component" value="Unassembled WGS sequence"/>
</dbReference>
<feature type="non-terminal residue" evidence="1">
    <location>
        <position position="69"/>
    </location>
</feature>